<dbReference type="GO" id="GO:0019748">
    <property type="term" value="P:secondary metabolic process"/>
    <property type="evidence" value="ECO:0007669"/>
    <property type="project" value="TreeGrafter"/>
</dbReference>
<dbReference type="HOGENOM" id="CLU_010194_9_0_1"/>
<dbReference type="STRING" id="1182542.W9XAL3"/>
<evidence type="ECO:0000313" key="3">
    <source>
        <dbReference type="Proteomes" id="UP000019478"/>
    </source>
</evidence>
<dbReference type="GO" id="GO:0016491">
    <property type="term" value="F:oxidoreductase activity"/>
    <property type="evidence" value="ECO:0007669"/>
    <property type="project" value="TreeGrafter"/>
</dbReference>
<comment type="similarity">
    <text evidence="1">Belongs to the short-chain dehydrogenases/reductases (SDR) family.</text>
</comment>
<protein>
    <submittedName>
        <fullName evidence="2">Uncharacterized protein</fullName>
    </submittedName>
</protein>
<dbReference type="AlphaFoldDB" id="W9XAL3"/>
<dbReference type="EMBL" id="AMGY01000010">
    <property type="protein sequence ID" value="EXJ77512.1"/>
    <property type="molecule type" value="Genomic_DNA"/>
</dbReference>
<dbReference type="GeneID" id="19173822"/>
<comment type="caution">
    <text evidence="2">The sequence shown here is derived from an EMBL/GenBank/DDBJ whole genome shotgun (WGS) entry which is preliminary data.</text>
</comment>
<evidence type="ECO:0000313" key="2">
    <source>
        <dbReference type="EMBL" id="EXJ77512.1"/>
    </source>
</evidence>
<dbReference type="SUPFAM" id="SSF51735">
    <property type="entry name" value="NAD(P)-binding Rossmann-fold domains"/>
    <property type="match status" value="1"/>
</dbReference>
<dbReference type="RefSeq" id="XP_007738022.1">
    <property type="nucleotide sequence ID" value="XM_007739832.1"/>
</dbReference>
<dbReference type="PANTHER" id="PTHR43544:SF32">
    <property type="entry name" value="CHAIN DEHYDROGENASE, PUTATIVE (AFU_ORTHOLOGUE AFUA_5G01530)-RELATED"/>
    <property type="match status" value="1"/>
</dbReference>
<dbReference type="Pfam" id="PF00106">
    <property type="entry name" value="adh_short"/>
    <property type="match status" value="1"/>
</dbReference>
<name>W9XAL3_9EURO</name>
<organism evidence="2 3">
    <name type="scientific">Capronia epimyces CBS 606.96</name>
    <dbReference type="NCBI Taxonomy" id="1182542"/>
    <lineage>
        <taxon>Eukaryota</taxon>
        <taxon>Fungi</taxon>
        <taxon>Dikarya</taxon>
        <taxon>Ascomycota</taxon>
        <taxon>Pezizomycotina</taxon>
        <taxon>Eurotiomycetes</taxon>
        <taxon>Chaetothyriomycetidae</taxon>
        <taxon>Chaetothyriales</taxon>
        <taxon>Herpotrichiellaceae</taxon>
        <taxon>Capronia</taxon>
    </lineage>
</organism>
<dbReference type="InterPro" id="IPR051468">
    <property type="entry name" value="Fungal_SecMetab_SDRs"/>
</dbReference>
<proteinExistence type="inferred from homology"/>
<dbReference type="PRINTS" id="PR00081">
    <property type="entry name" value="GDHRDH"/>
</dbReference>
<dbReference type="OrthoDB" id="191139at2759"/>
<gene>
    <name evidence="2" type="ORF">A1O3_09739</name>
</gene>
<dbReference type="Proteomes" id="UP000019478">
    <property type="component" value="Unassembled WGS sequence"/>
</dbReference>
<keyword evidence="3" id="KW-1185">Reference proteome</keyword>
<dbReference type="Gene3D" id="3.40.50.720">
    <property type="entry name" value="NAD(P)-binding Rossmann-like Domain"/>
    <property type="match status" value="1"/>
</dbReference>
<dbReference type="InterPro" id="IPR036291">
    <property type="entry name" value="NAD(P)-bd_dom_sf"/>
</dbReference>
<dbReference type="PANTHER" id="PTHR43544">
    <property type="entry name" value="SHORT-CHAIN DEHYDROGENASE/REDUCTASE"/>
    <property type="match status" value="1"/>
</dbReference>
<accession>W9XAL3</accession>
<dbReference type="eggNOG" id="KOG1208">
    <property type="taxonomic scope" value="Eukaryota"/>
</dbReference>
<evidence type="ECO:0000256" key="1">
    <source>
        <dbReference type="ARBA" id="ARBA00006484"/>
    </source>
</evidence>
<dbReference type="GO" id="GO:0005737">
    <property type="term" value="C:cytoplasm"/>
    <property type="evidence" value="ECO:0007669"/>
    <property type="project" value="TreeGrafter"/>
</dbReference>
<reference evidence="2 3" key="1">
    <citation type="submission" date="2013-03" db="EMBL/GenBank/DDBJ databases">
        <title>The Genome Sequence of Capronia epimyces CBS 606.96.</title>
        <authorList>
            <consortium name="The Broad Institute Genomics Platform"/>
            <person name="Cuomo C."/>
            <person name="de Hoog S."/>
            <person name="Gorbushina A."/>
            <person name="Walker B."/>
            <person name="Young S.K."/>
            <person name="Zeng Q."/>
            <person name="Gargeya S."/>
            <person name="Fitzgerald M."/>
            <person name="Haas B."/>
            <person name="Abouelleil A."/>
            <person name="Allen A.W."/>
            <person name="Alvarado L."/>
            <person name="Arachchi H.M."/>
            <person name="Berlin A.M."/>
            <person name="Chapman S.B."/>
            <person name="Gainer-Dewar J."/>
            <person name="Goldberg J."/>
            <person name="Griggs A."/>
            <person name="Gujja S."/>
            <person name="Hansen M."/>
            <person name="Howarth C."/>
            <person name="Imamovic A."/>
            <person name="Ireland A."/>
            <person name="Larimer J."/>
            <person name="McCowan C."/>
            <person name="Murphy C."/>
            <person name="Pearson M."/>
            <person name="Poon T.W."/>
            <person name="Priest M."/>
            <person name="Roberts A."/>
            <person name="Saif S."/>
            <person name="Shea T."/>
            <person name="Sisk P."/>
            <person name="Sykes S."/>
            <person name="Wortman J."/>
            <person name="Nusbaum C."/>
            <person name="Birren B."/>
        </authorList>
    </citation>
    <scope>NUCLEOTIDE SEQUENCE [LARGE SCALE GENOMIC DNA]</scope>
    <source>
        <strain evidence="2 3">CBS 606.96</strain>
    </source>
</reference>
<sequence length="255" mass="27364">MSITPSHTLVLITGANQGLGYECVKKLAAEQPNYHIILCSRTAERGQEAAEAITDLAAGTSVEALQLDVDDDESIATAAKYVQDRYGRLDVLFNNAGIGRPPAGATPLTLRESFLKVIETNAVSAMVVTEAFVPLLKKAEVPRLLFMSSGLGSITYTLDPSWPYYGYGLNAKVQPYIASKATMNMIAALCAVQYEKDGVKVNAVDPGYRATNLNGYSEAAGKPSDGAIEACRLIVDTDRNGQHATFTSTETVHPW</sequence>
<dbReference type="InterPro" id="IPR002347">
    <property type="entry name" value="SDR_fam"/>
</dbReference>